<sequence>MMNIKKIILCFVLLLLASRLYSQTHLEGFVYSTIDSLALQGASVYFDGTSTGVSTTAEGYFKISLEDDTTSPLIISSLGYESFIINLPSQQSSRPLKIYLKESEESLGEVYLEFDPWSRKKKLDIFKREFLGRSAAAAKCRIKNEKVIKLTYIPSKDILVASAAEPIKIVNRYLGYEVNYDLKDFKVEFSTGTSNLRLVHIVYFEGTSFFMDIRKVTPRRFLKNREKAYTGSTLQFMRSLANGNLEENNFRIFKKSYEVPPYSPFRIETKKGLTKVELVEETINILHREIDQSSLKTSGSFYIDNLGNHTPAQNVLFSGVMGNQRMAETLPLNYKETGN</sequence>
<dbReference type="RefSeq" id="WP_139065393.1">
    <property type="nucleotide sequence ID" value="NZ_CP040812.1"/>
</dbReference>
<proteinExistence type="predicted"/>
<dbReference type="Proteomes" id="UP000309016">
    <property type="component" value="Chromosome"/>
</dbReference>
<evidence type="ECO:0000313" key="1">
    <source>
        <dbReference type="EMBL" id="QCY68808.1"/>
    </source>
</evidence>
<dbReference type="OrthoDB" id="1223654at2"/>
<gene>
    <name evidence="1" type="ORF">FHG64_05010</name>
</gene>
<keyword evidence="1" id="KW-0645">Protease</keyword>
<keyword evidence="2" id="KW-1185">Reference proteome</keyword>
<accession>A0A5B7X2D8</accession>
<evidence type="ECO:0000313" key="2">
    <source>
        <dbReference type="Proteomes" id="UP000309016"/>
    </source>
</evidence>
<dbReference type="SUPFAM" id="SSF49464">
    <property type="entry name" value="Carboxypeptidase regulatory domain-like"/>
    <property type="match status" value="1"/>
</dbReference>
<dbReference type="Gene3D" id="2.60.40.1120">
    <property type="entry name" value="Carboxypeptidase-like, regulatory domain"/>
    <property type="match status" value="1"/>
</dbReference>
<dbReference type="EMBL" id="CP040812">
    <property type="protein sequence ID" value="QCY68808.1"/>
    <property type="molecule type" value="Genomic_DNA"/>
</dbReference>
<dbReference type="InterPro" id="IPR008969">
    <property type="entry name" value="CarboxyPept-like_regulatory"/>
</dbReference>
<keyword evidence="1" id="KW-0378">Hydrolase</keyword>
<dbReference type="Pfam" id="PF13715">
    <property type="entry name" value="CarbopepD_reg_2"/>
    <property type="match status" value="1"/>
</dbReference>
<protein>
    <submittedName>
        <fullName evidence="1">Carboxypeptidase-like regulatory domain-containing protein</fullName>
    </submittedName>
</protein>
<dbReference type="AlphaFoldDB" id="A0A5B7X2D8"/>
<name>A0A5B7X2D8_9FLAO</name>
<dbReference type="KEGG" id="afla:FHG64_05010"/>
<dbReference type="GO" id="GO:0004180">
    <property type="term" value="F:carboxypeptidase activity"/>
    <property type="evidence" value="ECO:0007669"/>
    <property type="project" value="UniProtKB-KW"/>
</dbReference>
<organism evidence="1 2">
    <name type="scientific">Antarcticibacterium flavum</name>
    <dbReference type="NCBI Taxonomy" id="2058175"/>
    <lineage>
        <taxon>Bacteria</taxon>
        <taxon>Pseudomonadati</taxon>
        <taxon>Bacteroidota</taxon>
        <taxon>Flavobacteriia</taxon>
        <taxon>Flavobacteriales</taxon>
        <taxon>Flavobacteriaceae</taxon>
        <taxon>Antarcticibacterium</taxon>
    </lineage>
</organism>
<reference evidence="1 2" key="1">
    <citation type="submission" date="2019-06" db="EMBL/GenBank/DDBJ databases">
        <title>Complete genome sequence of Antarcticibacterium flavum KCTC 52984T from an Antarctic marine sediment.</title>
        <authorList>
            <person name="Lee Y.M."/>
            <person name="Shin S.C."/>
        </authorList>
    </citation>
    <scope>NUCLEOTIDE SEQUENCE [LARGE SCALE GENOMIC DNA]</scope>
    <source>
        <strain evidence="1 2">KCTC 52984</strain>
    </source>
</reference>
<keyword evidence="1" id="KW-0121">Carboxypeptidase</keyword>